<dbReference type="OrthoDB" id="5600085at2759"/>
<evidence type="ECO:0000256" key="6">
    <source>
        <dbReference type="ARBA" id="ARBA00023163"/>
    </source>
</evidence>
<organism evidence="10 11">
    <name type="scientific">Coemansia spiralis</name>
    <dbReference type="NCBI Taxonomy" id="417178"/>
    <lineage>
        <taxon>Eukaryota</taxon>
        <taxon>Fungi</taxon>
        <taxon>Fungi incertae sedis</taxon>
        <taxon>Zoopagomycota</taxon>
        <taxon>Kickxellomycotina</taxon>
        <taxon>Kickxellomycetes</taxon>
        <taxon>Kickxellales</taxon>
        <taxon>Kickxellaceae</taxon>
        <taxon>Coemansia</taxon>
    </lineage>
</organism>
<evidence type="ECO:0000256" key="2">
    <source>
        <dbReference type="ARBA" id="ARBA00022723"/>
    </source>
</evidence>
<dbReference type="InterPro" id="IPR051763">
    <property type="entry name" value="Copper_Homeo_Regul"/>
</dbReference>
<evidence type="ECO:0000256" key="3">
    <source>
        <dbReference type="ARBA" id="ARBA00022833"/>
    </source>
</evidence>
<dbReference type="SUPFAM" id="SSF57879">
    <property type="entry name" value="Zinc domain conserved in yeast copper-regulated transcription factors"/>
    <property type="match status" value="1"/>
</dbReference>
<dbReference type="GO" id="GO:0000981">
    <property type="term" value="F:DNA-binding transcription factor activity, RNA polymerase II-specific"/>
    <property type="evidence" value="ECO:0007669"/>
    <property type="project" value="TreeGrafter"/>
</dbReference>
<keyword evidence="3" id="KW-0862">Zinc</keyword>
<dbReference type="FunFam" id="3.90.430.10:FF:000001">
    <property type="entry name" value="Copper fist DNA-binding protein"/>
    <property type="match status" value="1"/>
</dbReference>
<dbReference type="PRINTS" id="PR00617">
    <property type="entry name" value="COPPERFIST"/>
</dbReference>
<keyword evidence="4" id="KW-0186">Copper</keyword>
<keyword evidence="5" id="KW-0805">Transcription regulation</keyword>
<keyword evidence="2" id="KW-0479">Metal-binding</keyword>
<comment type="caution">
    <text evidence="10">The sequence shown here is derived from an EMBL/GenBank/DDBJ whole genome shotgun (WGS) entry which is preliminary data.</text>
</comment>
<dbReference type="PROSITE" id="PS50073">
    <property type="entry name" value="COPPER_FIST_2"/>
    <property type="match status" value="1"/>
</dbReference>
<feature type="region of interest" description="Disordered" evidence="8">
    <location>
        <begin position="235"/>
        <end position="273"/>
    </location>
</feature>
<dbReference type="GO" id="GO:0045944">
    <property type="term" value="P:positive regulation of transcription by RNA polymerase II"/>
    <property type="evidence" value="ECO:0007669"/>
    <property type="project" value="TreeGrafter"/>
</dbReference>
<dbReference type="PANTHER" id="PTHR28088:SF5">
    <property type="entry name" value="TRANSCRIPTIONAL ACTIVATOR HAA1-RELATED"/>
    <property type="match status" value="1"/>
</dbReference>
<feature type="region of interest" description="Disordered" evidence="8">
    <location>
        <begin position="375"/>
        <end position="397"/>
    </location>
</feature>
<feature type="compositionally biased region" description="Low complexity" evidence="8">
    <location>
        <begin position="257"/>
        <end position="268"/>
    </location>
</feature>
<dbReference type="Pfam" id="PF00649">
    <property type="entry name" value="Copper-fist"/>
    <property type="match status" value="1"/>
</dbReference>
<dbReference type="SMART" id="SM00412">
    <property type="entry name" value="Cu_FIST"/>
    <property type="match status" value="1"/>
</dbReference>
<dbReference type="InterPro" id="IPR001083">
    <property type="entry name" value="Cu_fist_DNA-bd_dom"/>
</dbReference>
<protein>
    <submittedName>
        <fullName evidence="10">Copper-binding transcription factor</fullName>
    </submittedName>
</protein>
<evidence type="ECO:0000256" key="7">
    <source>
        <dbReference type="ARBA" id="ARBA00023242"/>
    </source>
</evidence>
<dbReference type="EMBL" id="JANBTW010000110">
    <property type="protein sequence ID" value="KAJ2671097.1"/>
    <property type="molecule type" value="Genomic_DNA"/>
</dbReference>
<gene>
    <name evidence="10" type="primary">CUP2</name>
    <name evidence="10" type="ORF">GGI25_005619</name>
</gene>
<evidence type="ECO:0000256" key="5">
    <source>
        <dbReference type="ARBA" id="ARBA00023015"/>
    </source>
</evidence>
<sequence length="626" mass="66473">MIIKEGKKYACESCIRGHRASSCHHIDRTLKEIRRKGRPVTQCQKCRELRKTRKAHVKCICNELKHESTSASPPSPTKYRKVEIESASNAKVSSIDFLLNPCECSGLKSCKCCQPALTEFLHRAYPPAVVEEAATAVRNQLMRDGQPLPLSLQHQQNRLAAPAKSAAACPSGSSAPCCKTDSTPLSTSSFLVHKTNTAPVRPHAPRVLLPVATHNPATANKAVPPPGRDVHGLRMTRQPQHPSNNNRLPAIQQERCSTTASSSSARQSASDRPKCGCGCDCDTRVTLLVRKVEEILGLPKNSSPVLSAHMDGMSDSQWVDQILSPMVGAFGMPSLPSFPSLPSTATVTTTTSAPITAIRPMSGMTCVAPMQVPQPISSTSSVSPIRKLSGTTSEPQALPRLPSFLLESQPESMGSLSRSTGEIKRVPTAGIHKTVDNNNSSGRSTLGFASGVIAPVVPMQSSIDGCCLKKRPAGDAMGQSLTRIVSNESAIPGVSGSCCSEAIVSPQQVLPVNSCCDKTPTAAYPPLPSLPSLKRFSSGAPIVGAAPRKLSQSGQHQRQRAAASGCGNNCSCSCSKNRKWMPGSKDRPQVDADGALACSCGCHKPFSECADCLEDLCDNMLLKSSI</sequence>
<dbReference type="Proteomes" id="UP001151518">
    <property type="component" value="Unassembled WGS sequence"/>
</dbReference>
<keyword evidence="6" id="KW-0804">Transcription</keyword>
<evidence type="ECO:0000259" key="9">
    <source>
        <dbReference type="PROSITE" id="PS50073"/>
    </source>
</evidence>
<evidence type="ECO:0000256" key="4">
    <source>
        <dbReference type="ARBA" id="ARBA00023008"/>
    </source>
</evidence>
<evidence type="ECO:0000313" key="10">
    <source>
        <dbReference type="EMBL" id="KAJ2671097.1"/>
    </source>
</evidence>
<proteinExistence type="predicted"/>
<dbReference type="GO" id="GO:0005507">
    <property type="term" value="F:copper ion binding"/>
    <property type="evidence" value="ECO:0007669"/>
    <property type="project" value="InterPro"/>
</dbReference>
<feature type="domain" description="Copper-fist" evidence="9">
    <location>
        <begin position="1"/>
        <end position="40"/>
    </location>
</feature>
<dbReference type="PANTHER" id="PTHR28088">
    <property type="entry name" value="TRANSCRIPTIONAL ACTIVATOR HAA1-RELATED"/>
    <property type="match status" value="1"/>
</dbReference>
<dbReference type="AlphaFoldDB" id="A0A9W8FYB4"/>
<evidence type="ECO:0000256" key="1">
    <source>
        <dbReference type="ARBA" id="ARBA00004123"/>
    </source>
</evidence>
<dbReference type="InterPro" id="IPR036395">
    <property type="entry name" value="Cu_fist_DNA-bd_dom_sf"/>
</dbReference>
<dbReference type="GO" id="GO:0006879">
    <property type="term" value="P:intracellular iron ion homeostasis"/>
    <property type="evidence" value="ECO:0007669"/>
    <property type="project" value="TreeGrafter"/>
</dbReference>
<dbReference type="GO" id="GO:0000978">
    <property type="term" value="F:RNA polymerase II cis-regulatory region sequence-specific DNA binding"/>
    <property type="evidence" value="ECO:0007669"/>
    <property type="project" value="TreeGrafter"/>
</dbReference>
<name>A0A9W8FYB4_9FUNG</name>
<dbReference type="SMART" id="SM01090">
    <property type="entry name" value="Copper-fist"/>
    <property type="match status" value="1"/>
</dbReference>
<reference evidence="10" key="1">
    <citation type="submission" date="2022-07" db="EMBL/GenBank/DDBJ databases">
        <title>Phylogenomic reconstructions and comparative analyses of Kickxellomycotina fungi.</title>
        <authorList>
            <person name="Reynolds N.K."/>
            <person name="Stajich J.E."/>
            <person name="Barry K."/>
            <person name="Grigoriev I.V."/>
            <person name="Crous P."/>
            <person name="Smith M.E."/>
        </authorList>
    </citation>
    <scope>NUCLEOTIDE SEQUENCE</scope>
    <source>
        <strain evidence="10">NRRL 3115</strain>
    </source>
</reference>
<evidence type="ECO:0000256" key="8">
    <source>
        <dbReference type="SAM" id="MobiDB-lite"/>
    </source>
</evidence>
<comment type="subcellular location">
    <subcellularLocation>
        <location evidence="1">Nucleus</location>
    </subcellularLocation>
</comment>
<accession>A0A9W8FYB4</accession>
<keyword evidence="7" id="KW-0539">Nucleus</keyword>
<dbReference type="GO" id="GO:0005634">
    <property type="term" value="C:nucleus"/>
    <property type="evidence" value="ECO:0007669"/>
    <property type="project" value="UniProtKB-SubCell"/>
</dbReference>
<feature type="compositionally biased region" description="Polar residues" evidence="8">
    <location>
        <begin position="375"/>
        <end position="395"/>
    </location>
</feature>
<dbReference type="Gene3D" id="3.90.430.10">
    <property type="entry name" value="Copper fist DNA-binding domain"/>
    <property type="match status" value="1"/>
</dbReference>
<evidence type="ECO:0000313" key="11">
    <source>
        <dbReference type="Proteomes" id="UP001151518"/>
    </source>
</evidence>
<dbReference type="GO" id="GO:0006878">
    <property type="term" value="P:intracellular copper ion homeostasis"/>
    <property type="evidence" value="ECO:0007669"/>
    <property type="project" value="TreeGrafter"/>
</dbReference>
<feature type="compositionally biased region" description="Polar residues" evidence="8">
    <location>
        <begin position="237"/>
        <end position="247"/>
    </location>
</feature>